<keyword evidence="2" id="KW-0808">Transferase</keyword>
<accession>A0A0N4ZRX4</accession>
<dbReference type="FunFam" id="3.40.630.30:FF:000064">
    <property type="entry name" value="GNAT family acetyltransferase"/>
    <property type="match status" value="1"/>
</dbReference>
<dbReference type="InterPro" id="IPR017255">
    <property type="entry name" value="AcTrfase_GNAT_prd"/>
</dbReference>
<dbReference type="STRING" id="131310.A0A0N4ZRX4"/>
<evidence type="ECO:0000256" key="3">
    <source>
        <dbReference type="ARBA" id="ARBA00023315"/>
    </source>
</evidence>
<dbReference type="PANTHER" id="PTHR10545">
    <property type="entry name" value="DIAMINE N-ACETYLTRANSFERASE"/>
    <property type="match status" value="1"/>
</dbReference>
<comment type="similarity">
    <text evidence="1">Belongs to the acetyltransferase family.</text>
</comment>
<evidence type="ECO:0000313" key="5">
    <source>
        <dbReference type="Proteomes" id="UP000038045"/>
    </source>
</evidence>
<dbReference type="Proteomes" id="UP000038045">
    <property type="component" value="Unplaced"/>
</dbReference>
<keyword evidence="3" id="KW-0012">Acyltransferase</keyword>
<evidence type="ECO:0000256" key="2">
    <source>
        <dbReference type="ARBA" id="ARBA00022679"/>
    </source>
</evidence>
<dbReference type="AlphaFoldDB" id="A0A0N4ZRX4"/>
<name>A0A0N4ZRX4_PARTI</name>
<dbReference type="PIRSF" id="PIRSF037663">
    <property type="entry name" value="Acetyltransf_GNAT_prd"/>
    <property type="match status" value="1"/>
</dbReference>
<dbReference type="CDD" id="cd04301">
    <property type="entry name" value="NAT_SF"/>
    <property type="match status" value="1"/>
</dbReference>
<dbReference type="Gene3D" id="3.40.630.30">
    <property type="match status" value="1"/>
</dbReference>
<feature type="domain" description="N-acetyltransferase" evidence="4">
    <location>
        <begin position="11"/>
        <end position="162"/>
    </location>
</feature>
<evidence type="ECO:0000313" key="6">
    <source>
        <dbReference type="WBParaSite" id="PTRK_0001125700.1"/>
    </source>
</evidence>
<protein>
    <submittedName>
        <fullName evidence="6">N-acetyltransferase domain-containing protein</fullName>
    </submittedName>
</protein>
<dbReference type="GO" id="GO:0008080">
    <property type="term" value="F:N-acetyltransferase activity"/>
    <property type="evidence" value="ECO:0007669"/>
    <property type="project" value="UniProtKB-ARBA"/>
</dbReference>
<dbReference type="SUPFAM" id="SSF55729">
    <property type="entry name" value="Acyl-CoA N-acyltransferases (Nat)"/>
    <property type="match status" value="1"/>
</dbReference>
<dbReference type="InterPro" id="IPR000182">
    <property type="entry name" value="GNAT_dom"/>
</dbReference>
<organism evidence="5 6">
    <name type="scientific">Parastrongyloides trichosuri</name>
    <name type="common">Possum-specific nematode worm</name>
    <dbReference type="NCBI Taxonomy" id="131310"/>
    <lineage>
        <taxon>Eukaryota</taxon>
        <taxon>Metazoa</taxon>
        <taxon>Ecdysozoa</taxon>
        <taxon>Nematoda</taxon>
        <taxon>Chromadorea</taxon>
        <taxon>Rhabditida</taxon>
        <taxon>Tylenchina</taxon>
        <taxon>Panagrolaimomorpha</taxon>
        <taxon>Strongyloidoidea</taxon>
        <taxon>Strongyloididae</taxon>
        <taxon>Parastrongyloides</taxon>
    </lineage>
</organism>
<dbReference type="WBParaSite" id="PTRK_0001125700.1">
    <property type="protein sequence ID" value="PTRK_0001125700.1"/>
    <property type="gene ID" value="PTRK_0001125700"/>
</dbReference>
<proteinExistence type="inferred from homology"/>
<evidence type="ECO:0000256" key="1">
    <source>
        <dbReference type="ARBA" id="ARBA00008694"/>
    </source>
</evidence>
<dbReference type="Pfam" id="PF00583">
    <property type="entry name" value="Acetyltransf_1"/>
    <property type="match status" value="1"/>
</dbReference>
<dbReference type="PANTHER" id="PTHR10545:SF29">
    <property type="entry name" value="GH14572P-RELATED"/>
    <property type="match status" value="1"/>
</dbReference>
<sequence length="166" mass="19564">MIKSIDGKISYDIKTITSDDASEIRKMIKDLADLENLGSQMEQTDDDIRNHISNNILKGFIVISNNNVVGMLIYYTSYSSWKGPFYFLEDIYVKSEYRKHNIGKQLFNRLVEKARENNIKKISWHVLKWNEPAVKFYQKLGAEDLTETEDRHVLNLNEYDIQNFKF</sequence>
<dbReference type="InterPro" id="IPR016181">
    <property type="entry name" value="Acyl_CoA_acyltransferase"/>
</dbReference>
<evidence type="ECO:0000259" key="4">
    <source>
        <dbReference type="PROSITE" id="PS51186"/>
    </source>
</evidence>
<keyword evidence="5" id="KW-1185">Reference proteome</keyword>
<dbReference type="InterPro" id="IPR051016">
    <property type="entry name" value="Diverse_Substrate_AcTransf"/>
</dbReference>
<reference evidence="6" key="1">
    <citation type="submission" date="2017-02" db="UniProtKB">
        <authorList>
            <consortium name="WormBaseParasite"/>
        </authorList>
    </citation>
    <scope>IDENTIFICATION</scope>
</reference>
<dbReference type="PROSITE" id="PS51186">
    <property type="entry name" value="GNAT"/>
    <property type="match status" value="1"/>
</dbReference>